<feature type="transmembrane region" description="Helical" evidence="1">
    <location>
        <begin position="28"/>
        <end position="47"/>
    </location>
</feature>
<name>A0A645F960_9ZZZZ</name>
<reference evidence="2" key="1">
    <citation type="submission" date="2019-08" db="EMBL/GenBank/DDBJ databases">
        <authorList>
            <person name="Kucharzyk K."/>
            <person name="Murdoch R.W."/>
            <person name="Higgins S."/>
            <person name="Loffler F."/>
        </authorList>
    </citation>
    <scope>NUCLEOTIDE SEQUENCE</scope>
</reference>
<evidence type="ECO:0000256" key="1">
    <source>
        <dbReference type="SAM" id="Phobius"/>
    </source>
</evidence>
<dbReference type="AlphaFoldDB" id="A0A645F960"/>
<sequence length="50" mass="5937">MYLDLSSNVNSLVYSKIFVHHILHVMRLFILELLTLVILLNQFMIVYSKN</sequence>
<proteinExistence type="predicted"/>
<comment type="caution">
    <text evidence="2">The sequence shown here is derived from an EMBL/GenBank/DDBJ whole genome shotgun (WGS) entry which is preliminary data.</text>
</comment>
<dbReference type="EMBL" id="VSSQ01055098">
    <property type="protein sequence ID" value="MPN09003.1"/>
    <property type="molecule type" value="Genomic_DNA"/>
</dbReference>
<organism evidence="2">
    <name type="scientific">bioreactor metagenome</name>
    <dbReference type="NCBI Taxonomy" id="1076179"/>
    <lineage>
        <taxon>unclassified sequences</taxon>
        <taxon>metagenomes</taxon>
        <taxon>ecological metagenomes</taxon>
    </lineage>
</organism>
<gene>
    <name evidence="2" type="ORF">SDC9_156291</name>
</gene>
<keyword evidence="1" id="KW-0472">Membrane</keyword>
<keyword evidence="1" id="KW-1133">Transmembrane helix</keyword>
<accession>A0A645F960</accession>
<keyword evidence="1" id="KW-0812">Transmembrane</keyword>
<protein>
    <submittedName>
        <fullName evidence="2">Uncharacterized protein</fullName>
    </submittedName>
</protein>
<evidence type="ECO:0000313" key="2">
    <source>
        <dbReference type="EMBL" id="MPN09003.1"/>
    </source>
</evidence>